<feature type="domain" description="Ribbon-helix-helix" evidence="1">
    <location>
        <begin position="5"/>
        <end position="66"/>
    </location>
</feature>
<evidence type="ECO:0000313" key="2">
    <source>
        <dbReference type="EMBL" id="MEX0405186.1"/>
    </source>
</evidence>
<evidence type="ECO:0000313" key="3">
    <source>
        <dbReference type="Proteomes" id="UP001556692"/>
    </source>
</evidence>
<protein>
    <submittedName>
        <fullName evidence="2">Ribbon-helix-helix domain-containing protein</fullName>
    </submittedName>
</protein>
<dbReference type="RefSeq" id="WP_367953030.1">
    <property type="nucleotide sequence ID" value="NZ_JBDPGJ010000001.1"/>
</dbReference>
<keyword evidence="3" id="KW-1185">Reference proteome</keyword>
<name>A0ABV3SF62_9HYPH</name>
<comment type="caution">
    <text evidence="2">The sequence shown here is derived from an EMBL/GenBank/DDBJ whole genome shotgun (WGS) entry which is preliminary data.</text>
</comment>
<evidence type="ECO:0000259" key="1">
    <source>
        <dbReference type="Pfam" id="PF13467"/>
    </source>
</evidence>
<dbReference type="InterPro" id="IPR038268">
    <property type="entry name" value="RHH_sf"/>
</dbReference>
<dbReference type="InterPro" id="IPR027373">
    <property type="entry name" value="RHH_dom"/>
</dbReference>
<organism evidence="2 3">
    <name type="scientific">Aquibium pacificus</name>
    <dbReference type="NCBI Taxonomy" id="3153579"/>
    <lineage>
        <taxon>Bacteria</taxon>
        <taxon>Pseudomonadati</taxon>
        <taxon>Pseudomonadota</taxon>
        <taxon>Alphaproteobacteria</taxon>
        <taxon>Hyphomicrobiales</taxon>
        <taxon>Phyllobacteriaceae</taxon>
        <taxon>Aquibium</taxon>
    </lineage>
</organism>
<reference evidence="2 3" key="1">
    <citation type="submission" date="2024-05" db="EMBL/GenBank/DDBJ databases">
        <authorList>
            <person name="Jiang F."/>
        </authorList>
    </citation>
    <scope>NUCLEOTIDE SEQUENCE [LARGE SCALE GENOMIC DNA]</scope>
    <source>
        <strain evidence="2 3">LZ166</strain>
    </source>
</reference>
<dbReference type="Pfam" id="PF13467">
    <property type="entry name" value="RHH_4"/>
    <property type="match status" value="1"/>
</dbReference>
<dbReference type="Gene3D" id="1.10.3990.20">
    <property type="entry name" value="protein bp1543"/>
    <property type="match status" value="1"/>
</dbReference>
<accession>A0ABV3SF62</accession>
<proteinExistence type="predicted"/>
<sequence length="82" mass="9090">MTVVRKHSVSIRGHRTSFSLEQPFLDELERIARSRGLSLAALVAEIDDRRAKTTNLSSALRLHVLACLKAAGDQDLDDPHGR</sequence>
<dbReference type="Proteomes" id="UP001556692">
    <property type="component" value="Unassembled WGS sequence"/>
</dbReference>
<gene>
    <name evidence="2" type="ORF">ABGN05_05860</name>
</gene>
<dbReference type="EMBL" id="JBDPGJ010000001">
    <property type="protein sequence ID" value="MEX0405186.1"/>
    <property type="molecule type" value="Genomic_DNA"/>
</dbReference>